<keyword evidence="1 3" id="KW-0547">Nucleotide-binding</keyword>
<dbReference type="Pfam" id="PF04471">
    <property type="entry name" value="Mrr_cat"/>
    <property type="match status" value="1"/>
</dbReference>
<dbReference type="Proteomes" id="UP000295468">
    <property type="component" value="Unassembled WGS sequence"/>
</dbReference>
<evidence type="ECO:0000313" key="6">
    <source>
        <dbReference type="Proteomes" id="UP000295468"/>
    </source>
</evidence>
<keyword evidence="5" id="KW-0540">Nuclease</keyword>
<evidence type="ECO:0000259" key="4">
    <source>
        <dbReference type="PROSITE" id="PS51161"/>
    </source>
</evidence>
<name>A0A4R6TKD2_9FLAO</name>
<organism evidence="5 6">
    <name type="scientific">Zeaxanthinibacter enoshimensis</name>
    <dbReference type="NCBI Taxonomy" id="392009"/>
    <lineage>
        <taxon>Bacteria</taxon>
        <taxon>Pseudomonadati</taxon>
        <taxon>Bacteroidota</taxon>
        <taxon>Flavobacteriia</taxon>
        <taxon>Flavobacteriales</taxon>
        <taxon>Flavobacteriaceae</taxon>
        <taxon>Zeaxanthinibacter</taxon>
    </lineage>
</organism>
<dbReference type="GO" id="GO:0003677">
    <property type="term" value="F:DNA binding"/>
    <property type="evidence" value="ECO:0007669"/>
    <property type="project" value="InterPro"/>
</dbReference>
<keyword evidence="6" id="KW-1185">Reference proteome</keyword>
<evidence type="ECO:0000313" key="5">
    <source>
        <dbReference type="EMBL" id="TDQ30902.1"/>
    </source>
</evidence>
<dbReference type="GO" id="GO:0009307">
    <property type="term" value="P:DNA restriction-modification system"/>
    <property type="evidence" value="ECO:0007669"/>
    <property type="project" value="InterPro"/>
</dbReference>
<accession>A0A4R6TKD2</accession>
<evidence type="ECO:0000256" key="2">
    <source>
        <dbReference type="ARBA" id="ARBA00022840"/>
    </source>
</evidence>
<dbReference type="GO" id="GO:0004519">
    <property type="term" value="F:endonuclease activity"/>
    <property type="evidence" value="ECO:0007669"/>
    <property type="project" value="UniProtKB-KW"/>
</dbReference>
<keyword evidence="5" id="KW-0255">Endonuclease</keyword>
<dbReference type="OrthoDB" id="320396at2"/>
<dbReference type="PROSITE" id="PS51161">
    <property type="entry name" value="ATP_CONE"/>
    <property type="match status" value="1"/>
</dbReference>
<evidence type="ECO:0000256" key="1">
    <source>
        <dbReference type="ARBA" id="ARBA00022741"/>
    </source>
</evidence>
<dbReference type="Gene3D" id="3.40.1350.10">
    <property type="match status" value="1"/>
</dbReference>
<keyword evidence="2 3" id="KW-0067">ATP-binding</keyword>
<feature type="domain" description="ATP-cone" evidence="4">
    <location>
        <begin position="7"/>
        <end position="85"/>
    </location>
</feature>
<evidence type="ECO:0000256" key="3">
    <source>
        <dbReference type="PROSITE-ProRule" id="PRU00492"/>
    </source>
</evidence>
<dbReference type="Pfam" id="PF03477">
    <property type="entry name" value="ATP-cone"/>
    <property type="match status" value="1"/>
</dbReference>
<dbReference type="AlphaFoldDB" id="A0A4R6TKD2"/>
<reference evidence="5 6" key="1">
    <citation type="submission" date="2019-03" db="EMBL/GenBank/DDBJ databases">
        <title>Genomic Encyclopedia of Archaeal and Bacterial Type Strains, Phase II (KMG-II): from individual species to whole genera.</title>
        <authorList>
            <person name="Goeker M."/>
        </authorList>
    </citation>
    <scope>NUCLEOTIDE SEQUENCE [LARGE SCALE GENOMIC DNA]</scope>
    <source>
        <strain evidence="5 6">DSM 18435</strain>
    </source>
</reference>
<dbReference type="InterPro" id="IPR011335">
    <property type="entry name" value="Restrct_endonuc-II-like"/>
</dbReference>
<protein>
    <submittedName>
        <fullName evidence="5">Restriction endonuclease</fullName>
    </submittedName>
</protein>
<dbReference type="InterPro" id="IPR005144">
    <property type="entry name" value="ATP-cone_dom"/>
</dbReference>
<dbReference type="EMBL" id="SNYI01000002">
    <property type="protein sequence ID" value="TDQ30902.1"/>
    <property type="molecule type" value="Genomic_DNA"/>
</dbReference>
<dbReference type="GO" id="GO:0005524">
    <property type="term" value="F:ATP binding"/>
    <property type="evidence" value="ECO:0007669"/>
    <property type="project" value="UniProtKB-UniRule"/>
</dbReference>
<dbReference type="SUPFAM" id="SSF52980">
    <property type="entry name" value="Restriction endonuclease-like"/>
    <property type="match status" value="1"/>
</dbReference>
<dbReference type="RefSeq" id="WP_133643774.1">
    <property type="nucleotide sequence ID" value="NZ_SNYI01000002.1"/>
</dbReference>
<keyword evidence="5" id="KW-0378">Hydrolase</keyword>
<sequence>MKHTEPLEIVKSTGDRNTFSLEKLKRSLEKSGAGPAIVSEILHKVQLELYPGITTAEIHKKVHNLLKKEKSAYASKYKLKKALYELGPTGFPFEQFIAEVLTYSGYSTSINKIVEGRCVSHEVDIVANNEGSTIMVECKFHGDRKKYCNVKIPLYIDARYRDIRAVWEQTPGRKPLREAWVVTNTRFTTDAITYGTCTGLYLLSWDHPYDHALKDRIDALGLYPITVSDLLSNREKQFLLSREVVLLRQLKKDTFYLDHLEVSPERKERIMEEIETLCPQEQES</sequence>
<dbReference type="InterPro" id="IPR011856">
    <property type="entry name" value="tRNA_endonuc-like_dom_sf"/>
</dbReference>
<proteinExistence type="predicted"/>
<gene>
    <name evidence="5" type="ORF">CLV82_1599</name>
</gene>
<dbReference type="InterPro" id="IPR007560">
    <property type="entry name" value="Restrct_endonuc_IV_Mrr"/>
</dbReference>
<comment type="caution">
    <text evidence="5">The sequence shown here is derived from an EMBL/GenBank/DDBJ whole genome shotgun (WGS) entry which is preliminary data.</text>
</comment>